<feature type="region of interest" description="Disordered" evidence="1">
    <location>
        <begin position="577"/>
        <end position="603"/>
    </location>
</feature>
<accession>A0A6I3KAI9</accession>
<sequence>MIINQGNLNQQVEAIHNFDRNLSLAKERAHSPLDGGFSPVTGLSEVGAIHQRVLATDPGSARNSLEGFRGQVSWLGEALQTELAGFESQDELNSRGLDVADAGGGGAAEAMPIVSQPDPGYSPFGFTVPIVDTGASIMGLASNLFSTRFWDVSEANARWRALSGEVADIVAGLENSAASLEEENDSEATTRAAQKIREVAQAGTHFIANAEVMQQKLFGFQAQLMNVQPEAIALAFEVAAIPDPVAREAAEQAALGYMQGVLQQQVIAAMPYQHALMDAAPPSGGGDVSTQFGAVAGDGSRYTTEGVAWPQQIAEAMESGAVGPGSFGVADGEIQGLESVGMDAGDIAKFHSALHDRGRTILSELGFGDSLAPVSAADVNTSAASAGVGTLNPSHAGVPGTSATQIGAPNIGAGLSGLGGLGSGAGGQGLGAVGLANARGNALPGGVAGLSGRGLGRLPEMSANPTTAAAGLGGFGTAPSGPQTGTHPVIGGLPGAVAGSGLQRDGRASLSAGSMAGGGVIGGAGGVGGVGAGSAGGIGNAGGTNSVVGAAGGAGAAKAGGGQTRGAGMRMMPMMGGAARGGESEKRIKSVTTQVERDPNRRDLLGEAPAVLPGVIGEWAREEN</sequence>
<comment type="caution">
    <text evidence="2">The sequence shown here is derived from an EMBL/GenBank/DDBJ whole genome shotgun (WGS) entry which is preliminary data.</text>
</comment>
<evidence type="ECO:0000313" key="2">
    <source>
        <dbReference type="EMBL" id="MTD91080.1"/>
    </source>
</evidence>
<dbReference type="EMBL" id="VIOG01000004">
    <property type="protein sequence ID" value="MTD91080.1"/>
    <property type="molecule type" value="Genomic_DNA"/>
</dbReference>
<dbReference type="AlphaFoldDB" id="A0A6I3KAI9"/>
<evidence type="ECO:0008006" key="4">
    <source>
        <dbReference type="Google" id="ProtNLM"/>
    </source>
</evidence>
<evidence type="ECO:0000313" key="3">
    <source>
        <dbReference type="Proteomes" id="UP000432568"/>
    </source>
</evidence>
<reference evidence="2 3" key="1">
    <citation type="submission" date="2019-07" db="EMBL/GenBank/DDBJ databases">
        <title>Draft genome of C. aurimucosum strain 332.</title>
        <authorList>
            <person name="Pacheco L.G.C."/>
            <person name="Aguiar E.R.G.R."/>
            <person name="Barberis C.M."/>
            <person name="Almuzara M.N."/>
            <person name="Traglia G.M."/>
            <person name="Santos C.S."/>
            <person name="Vay C.A."/>
            <person name="Rocha D.J.P.G."/>
        </authorList>
    </citation>
    <scope>NUCLEOTIDE SEQUENCE [LARGE SCALE GENOMIC DNA]</scope>
    <source>
        <strain evidence="2 3">332</strain>
    </source>
</reference>
<name>A0A6I3KAI9_9CORY</name>
<gene>
    <name evidence="2" type="ORF">FME68_04110</name>
</gene>
<organism evidence="2 3">
    <name type="scientific">Corynebacterium aurimucosum</name>
    <dbReference type="NCBI Taxonomy" id="169292"/>
    <lineage>
        <taxon>Bacteria</taxon>
        <taxon>Bacillati</taxon>
        <taxon>Actinomycetota</taxon>
        <taxon>Actinomycetes</taxon>
        <taxon>Mycobacteriales</taxon>
        <taxon>Corynebacteriaceae</taxon>
        <taxon>Corynebacterium</taxon>
    </lineage>
</organism>
<protein>
    <recommendedName>
        <fullName evidence="4">PPE domain-containing protein</fullName>
    </recommendedName>
</protein>
<evidence type="ECO:0000256" key="1">
    <source>
        <dbReference type="SAM" id="MobiDB-lite"/>
    </source>
</evidence>
<dbReference type="Proteomes" id="UP000432568">
    <property type="component" value="Unassembled WGS sequence"/>
</dbReference>
<proteinExistence type="predicted"/>